<feature type="domain" description="Anti sigma-E protein RseA N-terminal" evidence="2">
    <location>
        <begin position="21"/>
        <end position="94"/>
    </location>
</feature>
<feature type="region of interest" description="Disordered" evidence="1">
    <location>
        <begin position="128"/>
        <end position="180"/>
    </location>
</feature>
<dbReference type="InterPro" id="IPR052383">
    <property type="entry name" value="Anti-sigma-E_RseA-like"/>
</dbReference>
<keyword evidence="4" id="KW-1185">Reference proteome</keyword>
<dbReference type="PANTHER" id="PTHR38104">
    <property type="match status" value="1"/>
</dbReference>
<dbReference type="InterPro" id="IPR005572">
    <property type="entry name" value="Anti-sigma_E_RseA_N"/>
</dbReference>
<dbReference type="RefSeq" id="WP_309260584.1">
    <property type="nucleotide sequence ID" value="NZ_JARUHG010000001.1"/>
</dbReference>
<protein>
    <submittedName>
        <fullName evidence="3">RseA family anti-sigma factor</fullName>
    </submittedName>
</protein>
<feature type="compositionally biased region" description="Basic and acidic residues" evidence="1">
    <location>
        <begin position="194"/>
        <end position="203"/>
    </location>
</feature>
<evidence type="ECO:0000259" key="2">
    <source>
        <dbReference type="Pfam" id="PF03872"/>
    </source>
</evidence>
<dbReference type="InterPro" id="IPR036147">
    <property type="entry name" value="Anti-sigma_E_RseA_N_sf"/>
</dbReference>
<dbReference type="EMBL" id="JARUHG010000001">
    <property type="protein sequence ID" value="MDR0181385.1"/>
    <property type="molecule type" value="Genomic_DNA"/>
</dbReference>
<gene>
    <name evidence="3" type="ORF">P8609_00170</name>
</gene>
<dbReference type="Pfam" id="PF03872">
    <property type="entry name" value="RseA_N"/>
    <property type="match status" value="1"/>
</dbReference>
<accession>A0ABU1CB45</accession>
<dbReference type="Proteomes" id="UP001233535">
    <property type="component" value="Unassembled WGS sequence"/>
</dbReference>
<dbReference type="SUPFAM" id="SSF89069">
    <property type="entry name" value="N-terminal, cytoplasmic domain of anti-sigmaE factor RseA"/>
    <property type="match status" value="1"/>
</dbReference>
<dbReference type="PANTHER" id="PTHR38104:SF1">
    <property type="entry name" value="ANTI-SIGMA-E FACTOR RSEA"/>
    <property type="match status" value="1"/>
</dbReference>
<dbReference type="Gene3D" id="1.10.10.880">
    <property type="entry name" value="Anti sigma-E protein RseA, N-terminal domain"/>
    <property type="match status" value="1"/>
</dbReference>
<comment type="caution">
    <text evidence="3">The sequence shown here is derived from an EMBL/GenBank/DDBJ whole genome shotgun (WGS) entry which is preliminary data.</text>
</comment>
<evidence type="ECO:0000256" key="1">
    <source>
        <dbReference type="SAM" id="MobiDB-lite"/>
    </source>
</evidence>
<name>A0ABU1CB45_9GAMM</name>
<evidence type="ECO:0000313" key="4">
    <source>
        <dbReference type="Proteomes" id="UP001233535"/>
    </source>
</evidence>
<dbReference type="CDD" id="cd16328">
    <property type="entry name" value="RseA_N"/>
    <property type="match status" value="1"/>
</dbReference>
<evidence type="ECO:0000313" key="3">
    <source>
        <dbReference type="EMBL" id="MDR0181385.1"/>
    </source>
</evidence>
<sequence>MTSNHRPIDDRPALDRRAGERETLCALFDGELRDDEARFALKRLGHDVEWRDTVGRWQLYGDALRGQAQGVAAAGFADRVARALREEQVQHVAVPAKAFGGRRGWMGGALAASVAVAALFVTRPFSGDAPSGGDRISPNVASAPAASMPRVAEAAPRASSVATPPAPVSSGAADPQSPDSLLGASAAAVAVAEVPRRASERRASRTPGARGEPRVARSVEQPAAMTSSLAQTALADTSALPAATTPQKPFQPEHVETASRPWPRAVLPQYAGSGALTASFGTSSAPASPSFYPFEPQATAPAVEPAPSRDSQD</sequence>
<feature type="region of interest" description="Disordered" evidence="1">
    <location>
        <begin position="275"/>
        <end position="313"/>
    </location>
</feature>
<organism evidence="3 4">
    <name type="scientific">Lysobacter arvi</name>
    <dbReference type="NCBI Taxonomy" id="3038776"/>
    <lineage>
        <taxon>Bacteria</taxon>
        <taxon>Pseudomonadati</taxon>
        <taxon>Pseudomonadota</taxon>
        <taxon>Gammaproteobacteria</taxon>
        <taxon>Lysobacterales</taxon>
        <taxon>Lysobacteraceae</taxon>
        <taxon>Lysobacter</taxon>
    </lineage>
</organism>
<reference evidence="3 4" key="1">
    <citation type="submission" date="2023-04" db="EMBL/GenBank/DDBJ databases">
        <title>Lysobacter sp. strain UC isolated from soil sample.</title>
        <authorList>
            <person name="Choksket S."/>
            <person name="Harshvardhan F."/>
            <person name="Rana R."/>
            <person name="Patil P.B."/>
            <person name="Korpole S."/>
        </authorList>
    </citation>
    <scope>NUCLEOTIDE SEQUENCE [LARGE SCALE GENOMIC DNA]</scope>
    <source>
        <strain evidence="3 4">UC</strain>
    </source>
</reference>
<proteinExistence type="predicted"/>
<feature type="region of interest" description="Disordered" evidence="1">
    <location>
        <begin position="192"/>
        <end position="230"/>
    </location>
</feature>
<feature type="compositionally biased region" description="Low complexity" evidence="1">
    <location>
        <begin position="154"/>
        <end position="173"/>
    </location>
</feature>
<feature type="region of interest" description="Disordered" evidence="1">
    <location>
        <begin position="243"/>
        <end position="263"/>
    </location>
</feature>